<gene>
    <name evidence="19" type="ORF">J4Q44_G00149370</name>
</gene>
<feature type="signal peptide" evidence="14">
    <location>
        <begin position="1"/>
        <end position="21"/>
    </location>
</feature>
<feature type="domain" description="EGF-like" evidence="17">
    <location>
        <begin position="957"/>
        <end position="995"/>
    </location>
</feature>
<feature type="domain" description="Laminin G" evidence="16">
    <location>
        <begin position="1014"/>
        <end position="1200"/>
    </location>
</feature>
<dbReference type="Pfam" id="PF00754">
    <property type="entry name" value="F5_F8_type_C"/>
    <property type="match status" value="1"/>
</dbReference>
<evidence type="ECO:0000256" key="4">
    <source>
        <dbReference type="ARBA" id="ARBA00022692"/>
    </source>
</evidence>
<dbReference type="PROSITE" id="PS01285">
    <property type="entry name" value="FA58C_1"/>
    <property type="match status" value="1"/>
</dbReference>
<keyword evidence="3 10" id="KW-0245">EGF-like domain</keyword>
<dbReference type="PROSITE" id="PS50026">
    <property type="entry name" value="EGF_3"/>
    <property type="match status" value="2"/>
</dbReference>
<evidence type="ECO:0000256" key="3">
    <source>
        <dbReference type="ARBA" id="ARBA00022536"/>
    </source>
</evidence>
<feature type="domain" description="F5/8 type C" evidence="15">
    <location>
        <begin position="27"/>
        <end position="173"/>
    </location>
</feature>
<evidence type="ECO:0000256" key="6">
    <source>
        <dbReference type="ARBA" id="ARBA00022737"/>
    </source>
</evidence>
<protein>
    <recommendedName>
        <fullName evidence="21">Contactin-associated protein-like 5</fullName>
    </recommendedName>
</protein>
<feature type="domain" description="EGF-like" evidence="17">
    <location>
        <begin position="546"/>
        <end position="583"/>
    </location>
</feature>
<dbReference type="GO" id="GO:0016020">
    <property type="term" value="C:membrane"/>
    <property type="evidence" value="ECO:0007669"/>
    <property type="project" value="UniProtKB-SubCell"/>
</dbReference>
<evidence type="ECO:0000256" key="7">
    <source>
        <dbReference type="ARBA" id="ARBA00022989"/>
    </source>
</evidence>
<dbReference type="InterPro" id="IPR000742">
    <property type="entry name" value="EGF"/>
</dbReference>
<evidence type="ECO:0000259" key="17">
    <source>
        <dbReference type="PROSITE" id="PS50026"/>
    </source>
</evidence>
<evidence type="ECO:0000313" key="19">
    <source>
        <dbReference type="EMBL" id="KAK6315408.1"/>
    </source>
</evidence>
<evidence type="ECO:0000259" key="16">
    <source>
        <dbReference type="PROSITE" id="PS50025"/>
    </source>
</evidence>
<dbReference type="Gene3D" id="2.60.120.200">
    <property type="match status" value="4"/>
</dbReference>
<dbReference type="SUPFAM" id="SSF49899">
    <property type="entry name" value="Concanavalin A-like lectins/glucanases"/>
    <property type="match status" value="4"/>
</dbReference>
<feature type="compositionally biased region" description="Basic and acidic residues" evidence="12">
    <location>
        <begin position="1219"/>
        <end position="1232"/>
    </location>
</feature>
<dbReference type="PANTHER" id="PTHR15036">
    <property type="entry name" value="PIKACHURIN-LIKE PROTEIN"/>
    <property type="match status" value="1"/>
</dbReference>
<dbReference type="PROSITE" id="PS01286">
    <property type="entry name" value="FA58C_2"/>
    <property type="match status" value="1"/>
</dbReference>
<evidence type="ECO:0000313" key="20">
    <source>
        <dbReference type="Proteomes" id="UP001356427"/>
    </source>
</evidence>
<dbReference type="InterPro" id="IPR050372">
    <property type="entry name" value="Neurexin-related_CASP"/>
</dbReference>
<keyword evidence="9 11" id="KW-1015">Disulfide bond</keyword>
<dbReference type="InterPro" id="IPR001791">
    <property type="entry name" value="Laminin_G"/>
</dbReference>
<evidence type="ECO:0000259" key="18">
    <source>
        <dbReference type="PROSITE" id="PS51406"/>
    </source>
</evidence>
<dbReference type="Gene3D" id="2.60.120.1000">
    <property type="match status" value="1"/>
</dbReference>
<evidence type="ECO:0000256" key="5">
    <source>
        <dbReference type="ARBA" id="ARBA00022729"/>
    </source>
</evidence>
<evidence type="ECO:0008006" key="21">
    <source>
        <dbReference type="Google" id="ProtNLM"/>
    </source>
</evidence>
<evidence type="ECO:0000256" key="11">
    <source>
        <dbReference type="PROSITE-ProRule" id="PRU00122"/>
    </source>
</evidence>
<dbReference type="PANTHER" id="PTHR15036:SF84">
    <property type="entry name" value="CONTACTIN-ASSOCIATED PROTEIN-LIKE 5 ISOFORM X1"/>
    <property type="match status" value="1"/>
</dbReference>
<sequence length="1318" mass="147148">MSSLAIAFILTVLDVLGAALAASHYNCDGPLVSNLLQASFERSSQFSISNAPQFAKLNRRDGAGGWSPQVTDRQPWLQLDLRDRMEVTAIATQGRYGGSDWVSGYLLLFSDTGRAWKQYRQEDGVGRFVGNVNADGVVHHKLSHSIRSRFLRFVPLDWNPSGWVGLRVEVYGCAYKSYVADFDGRSSLLYRFNQKSMSTVKDVISLHFKSHQAEGVLLHGEGQRGDYITLELHRGRLALYLNLDDTRLRFSSGRVAVTLSSLLDDQHWHSVLIERFNKQVNLTVDTHTQHFRTKGEGDSLEVDYELSFGGIPLPGKPGTFLRKNFHGCIENLYYNGINIIDLAKRRKPQIYSVGNVTFSCSEPQLVSTTFLSSSSSFLSLPATPSASGGFTVRFQFRTWNPDGLLLSTRLALEPQRLELHISNSRLRLTHHMSAQQKEEVSTGHKVNDGLWHSASLSSRGLQVTMTLDNEPSSTIELGDHMEAGDSLYFGGCPSSSPSDSCCENSTLAFQGCMRLFSINSQPMDLNLVHQGRLGDYKELQFDTCGIHDRCLPNFCEHGGQCSQSWSSFYCDCSGTGYTGATCHNSIYEASCEAYRLTGSSSGYFSIDPDGSGPLAPTQVYCNMTENKVWTVVTHNSTDPVRVQGSTLQKPYVMKFNYSASPEQLMALVARSEQCQQEVVYSCRKSRLFNTWDGSPLSWWVDQGGERRTYWGGFLPGVQQCSCSMEDNCMDMNYFCNCDADTDSWANDTGVLSYKEHLPVSEIVIGDTNRTGSEALYRIGPLRCYGDKSVWNAASFYQESSYLHFPTLQAELSADISFYFKTSAPSGVFLENVGLKDFIRVELSSPSVVTFSFDVENGPVVLAIKSHVPLNDRQWHYVRAERSVKEASLQVDQLPLRFLEALSDRHLRLRLNSQLFVGGTAARQRGFLGCIRTLTINGVTFNLEERAKMTPGVSAGCPGHCSGSSSLCHNRGRCIENNTGYVCDCSQSAYGGPSCKEEVSVSFDRESSVTYTFQEPFSVMQNRSFQASSVYRENSRARENMALIFMTTQSPAMLLTVSTFSQQYIAVILARNGSLQIWYHLHVDRRTDVFSPRPTSLADGRLHRIRIHREGKDVYLQIDQDIHRKYTLSSDAELILIRSLTLGKVIGGENFDEEVMQAGSMGFIGCLSSVQFNHVAPLKAALLNRGSSLVSVRGHLVESNCGALADSTTSHPLSDQAAKPNKDREQRGNDSRRESAVIGGVVSAVVFITLCVVAVMTRFLYQHRQAQRDASIKEKEHRTNLETPYRREAAYQTELAYRTELHLHDSHSSTLRNNREYYI</sequence>
<dbReference type="InterPro" id="IPR002181">
    <property type="entry name" value="Fibrinogen_a/b/g_C_dom"/>
</dbReference>
<feature type="domain" description="Laminin G" evidence="16">
    <location>
        <begin position="179"/>
        <end position="360"/>
    </location>
</feature>
<dbReference type="InterPro" id="IPR013320">
    <property type="entry name" value="ConA-like_dom_sf"/>
</dbReference>
<dbReference type="CDD" id="cd00110">
    <property type="entry name" value="LamG"/>
    <property type="match status" value="4"/>
</dbReference>
<dbReference type="SUPFAM" id="SSF56496">
    <property type="entry name" value="Fibrinogen C-terminal domain-like"/>
    <property type="match status" value="1"/>
</dbReference>
<keyword evidence="8 13" id="KW-0472">Membrane</keyword>
<comment type="subcellular location">
    <subcellularLocation>
        <location evidence="1">Membrane</location>
        <topology evidence="1">Single-pass type I membrane protein</topology>
    </subcellularLocation>
</comment>
<keyword evidence="5 14" id="KW-0732">Signal</keyword>
<feature type="domain" description="Laminin G" evidence="16">
    <location>
        <begin position="367"/>
        <end position="544"/>
    </location>
</feature>
<dbReference type="Proteomes" id="UP001356427">
    <property type="component" value="Unassembled WGS sequence"/>
</dbReference>
<keyword evidence="7 13" id="KW-1133">Transmembrane helix</keyword>
<dbReference type="FunFam" id="2.60.120.200:FF:000026">
    <property type="entry name" value="contactin-associated protein-like 4 isoform X1"/>
    <property type="match status" value="1"/>
</dbReference>
<dbReference type="CDD" id="cd00054">
    <property type="entry name" value="EGF_CA"/>
    <property type="match status" value="2"/>
</dbReference>
<dbReference type="SMART" id="SM00181">
    <property type="entry name" value="EGF"/>
    <property type="match status" value="2"/>
</dbReference>
<dbReference type="Gene3D" id="2.10.25.10">
    <property type="entry name" value="Laminin"/>
    <property type="match status" value="1"/>
</dbReference>
<feature type="domain" description="Fibrinogen C-terminal" evidence="18">
    <location>
        <begin position="582"/>
        <end position="634"/>
    </location>
</feature>
<dbReference type="PROSITE" id="PS50022">
    <property type="entry name" value="FA58C_3"/>
    <property type="match status" value="1"/>
</dbReference>
<dbReference type="PROSITE" id="PS50025">
    <property type="entry name" value="LAM_G_DOMAIN"/>
    <property type="match status" value="4"/>
</dbReference>
<comment type="similarity">
    <text evidence="2">Belongs to the neurexin family.</text>
</comment>
<reference evidence="19 20" key="1">
    <citation type="submission" date="2021-04" db="EMBL/GenBank/DDBJ databases">
        <authorList>
            <person name="De Guttry C."/>
            <person name="Zahm M."/>
            <person name="Klopp C."/>
            <person name="Cabau C."/>
            <person name="Louis A."/>
            <person name="Berthelot C."/>
            <person name="Parey E."/>
            <person name="Roest Crollius H."/>
            <person name="Montfort J."/>
            <person name="Robinson-Rechavi M."/>
            <person name="Bucao C."/>
            <person name="Bouchez O."/>
            <person name="Gislard M."/>
            <person name="Lluch J."/>
            <person name="Milhes M."/>
            <person name="Lampietro C."/>
            <person name="Lopez Roques C."/>
            <person name="Donnadieu C."/>
            <person name="Braasch I."/>
            <person name="Desvignes T."/>
            <person name="Postlethwait J."/>
            <person name="Bobe J."/>
            <person name="Wedekind C."/>
            <person name="Guiguen Y."/>
        </authorList>
    </citation>
    <scope>NUCLEOTIDE SEQUENCE [LARGE SCALE GENOMIC DNA]</scope>
    <source>
        <strain evidence="19">Cs_M1</strain>
        <tissue evidence="19">Blood</tissue>
    </source>
</reference>
<feature type="disulfide bond" evidence="11">
    <location>
        <begin position="929"/>
        <end position="956"/>
    </location>
</feature>
<dbReference type="InterPro" id="IPR036056">
    <property type="entry name" value="Fibrinogen-like_C"/>
</dbReference>
<feature type="region of interest" description="Disordered" evidence="12">
    <location>
        <begin position="1206"/>
        <end position="1232"/>
    </location>
</feature>
<evidence type="ECO:0000256" key="8">
    <source>
        <dbReference type="ARBA" id="ARBA00023136"/>
    </source>
</evidence>
<keyword evidence="4 13" id="KW-0812">Transmembrane</keyword>
<dbReference type="Pfam" id="PF02210">
    <property type="entry name" value="Laminin_G_2"/>
    <property type="match status" value="4"/>
</dbReference>
<comment type="caution">
    <text evidence="19">The sequence shown here is derived from an EMBL/GenBank/DDBJ whole genome shotgun (WGS) entry which is preliminary data.</text>
</comment>
<evidence type="ECO:0000256" key="13">
    <source>
        <dbReference type="SAM" id="Phobius"/>
    </source>
</evidence>
<dbReference type="InterPro" id="IPR000421">
    <property type="entry name" value="FA58C"/>
</dbReference>
<name>A0AAN8QYG4_9TELE</name>
<proteinExistence type="inferred from homology"/>
<dbReference type="InterPro" id="IPR008979">
    <property type="entry name" value="Galactose-bd-like_sf"/>
</dbReference>
<evidence type="ECO:0000259" key="15">
    <source>
        <dbReference type="PROSITE" id="PS50022"/>
    </source>
</evidence>
<dbReference type="SMART" id="SM00282">
    <property type="entry name" value="LamG"/>
    <property type="match status" value="4"/>
</dbReference>
<organism evidence="19 20">
    <name type="scientific">Coregonus suidteri</name>
    <dbReference type="NCBI Taxonomy" id="861788"/>
    <lineage>
        <taxon>Eukaryota</taxon>
        <taxon>Metazoa</taxon>
        <taxon>Chordata</taxon>
        <taxon>Craniata</taxon>
        <taxon>Vertebrata</taxon>
        <taxon>Euteleostomi</taxon>
        <taxon>Actinopterygii</taxon>
        <taxon>Neopterygii</taxon>
        <taxon>Teleostei</taxon>
        <taxon>Protacanthopterygii</taxon>
        <taxon>Salmoniformes</taxon>
        <taxon>Salmonidae</taxon>
        <taxon>Coregoninae</taxon>
        <taxon>Coregonus</taxon>
    </lineage>
</organism>
<accession>A0AAN8QYG4</accession>
<feature type="domain" description="Laminin G" evidence="16">
    <location>
        <begin position="791"/>
        <end position="956"/>
    </location>
</feature>
<comment type="caution">
    <text evidence="10">Lacks conserved residue(s) required for the propagation of feature annotation.</text>
</comment>
<evidence type="ECO:0000256" key="9">
    <source>
        <dbReference type="ARBA" id="ARBA00023157"/>
    </source>
</evidence>
<dbReference type="FunFam" id="2.60.120.260:FF:000016">
    <property type="entry name" value="Contactin-associated protein-like 4 isoform 1"/>
    <property type="match status" value="1"/>
</dbReference>
<dbReference type="NCBIfam" id="NF040941">
    <property type="entry name" value="GGGWT_bact"/>
    <property type="match status" value="1"/>
</dbReference>
<evidence type="ECO:0000256" key="12">
    <source>
        <dbReference type="SAM" id="MobiDB-lite"/>
    </source>
</evidence>
<keyword evidence="6" id="KW-0677">Repeat</keyword>
<evidence type="ECO:0000256" key="2">
    <source>
        <dbReference type="ARBA" id="ARBA00010241"/>
    </source>
</evidence>
<feature type="chain" id="PRO_5042866859" description="Contactin-associated protein-like 5" evidence="14">
    <location>
        <begin position="22"/>
        <end position="1318"/>
    </location>
</feature>
<dbReference type="CDD" id="cd00057">
    <property type="entry name" value="FA58C"/>
    <property type="match status" value="1"/>
</dbReference>
<dbReference type="SUPFAM" id="SSF49785">
    <property type="entry name" value="Galactose-binding domain-like"/>
    <property type="match status" value="1"/>
</dbReference>
<feature type="transmembrane region" description="Helical" evidence="13">
    <location>
        <begin position="1235"/>
        <end position="1260"/>
    </location>
</feature>
<dbReference type="EMBL" id="JAGTTL010000012">
    <property type="protein sequence ID" value="KAK6315408.1"/>
    <property type="molecule type" value="Genomic_DNA"/>
</dbReference>
<keyword evidence="20" id="KW-1185">Reference proteome</keyword>
<evidence type="ECO:0000256" key="1">
    <source>
        <dbReference type="ARBA" id="ARBA00004479"/>
    </source>
</evidence>
<dbReference type="SMART" id="SM00231">
    <property type="entry name" value="FA58C"/>
    <property type="match status" value="1"/>
</dbReference>
<evidence type="ECO:0000256" key="10">
    <source>
        <dbReference type="PROSITE-ProRule" id="PRU00076"/>
    </source>
</evidence>
<dbReference type="PROSITE" id="PS51406">
    <property type="entry name" value="FIBRINOGEN_C_2"/>
    <property type="match status" value="1"/>
</dbReference>
<dbReference type="Gene3D" id="2.60.120.260">
    <property type="entry name" value="Galactose-binding domain-like"/>
    <property type="match status" value="1"/>
</dbReference>
<evidence type="ECO:0000256" key="14">
    <source>
        <dbReference type="SAM" id="SignalP"/>
    </source>
</evidence>